<dbReference type="Proteomes" id="UP000013827">
    <property type="component" value="Unassembled WGS sequence"/>
</dbReference>
<dbReference type="PANTHER" id="PTHR11599">
    <property type="entry name" value="PROTEASOME SUBUNIT ALPHA/BETA"/>
    <property type="match status" value="1"/>
</dbReference>
<sequence>MSSIGTGYDQSTTTFSPDGRVFQIEYAAKAVENSGTAIGIRCKDGVVLGVEKQKLSKMMLPGSNRRIYTVDKCTGIAVSGMMADAR</sequence>
<organism evidence="4 5">
    <name type="scientific">Emiliania huxleyi (strain CCMP1516)</name>
    <dbReference type="NCBI Taxonomy" id="280463"/>
    <lineage>
        <taxon>Eukaryota</taxon>
        <taxon>Haptista</taxon>
        <taxon>Haptophyta</taxon>
        <taxon>Prymnesiophyceae</taxon>
        <taxon>Isochrysidales</taxon>
        <taxon>Noelaerhabdaceae</taxon>
        <taxon>Emiliania</taxon>
    </lineage>
</organism>
<dbReference type="InterPro" id="IPR001353">
    <property type="entry name" value="Proteasome_sua/b"/>
</dbReference>
<dbReference type="GO" id="GO:0019773">
    <property type="term" value="C:proteasome core complex, alpha-subunit complex"/>
    <property type="evidence" value="ECO:0007669"/>
    <property type="project" value="InterPro"/>
</dbReference>
<protein>
    <recommendedName>
        <fullName evidence="2">Proteasome subunit alpha type</fullName>
    </recommendedName>
</protein>
<keyword evidence="5" id="KW-1185">Reference proteome</keyword>
<dbReference type="InterPro" id="IPR029055">
    <property type="entry name" value="Ntn_hydrolases_N"/>
</dbReference>
<keyword evidence="2" id="KW-0963">Cytoplasm</keyword>
<feature type="domain" description="Proteasome alpha-type subunits" evidence="3">
    <location>
        <begin position="8"/>
        <end position="30"/>
    </location>
</feature>
<evidence type="ECO:0000313" key="4">
    <source>
        <dbReference type="EnsemblProtists" id="EOD16649"/>
    </source>
</evidence>
<dbReference type="GeneID" id="17262795"/>
<dbReference type="PaxDb" id="2903-EOD16649"/>
<dbReference type="GO" id="GO:0005737">
    <property type="term" value="C:cytoplasm"/>
    <property type="evidence" value="ECO:0007669"/>
    <property type="project" value="UniProtKB-SubCell"/>
</dbReference>
<comment type="subcellular location">
    <subcellularLocation>
        <location evidence="2">Cytoplasm</location>
    </subcellularLocation>
    <subcellularLocation>
        <location evidence="2">Nucleus</location>
    </subcellularLocation>
</comment>
<dbReference type="GO" id="GO:0005634">
    <property type="term" value="C:nucleus"/>
    <property type="evidence" value="ECO:0007669"/>
    <property type="project" value="UniProtKB-SubCell"/>
</dbReference>
<dbReference type="AlphaFoldDB" id="A0A0D3IZG4"/>
<evidence type="ECO:0000256" key="1">
    <source>
        <dbReference type="ARBA" id="ARBA00022942"/>
    </source>
</evidence>
<dbReference type="InterPro" id="IPR050115">
    <property type="entry name" value="Proteasome_alpha"/>
</dbReference>
<dbReference type="GO" id="GO:0006511">
    <property type="term" value="P:ubiquitin-dependent protein catabolic process"/>
    <property type="evidence" value="ECO:0007669"/>
    <property type="project" value="InterPro"/>
</dbReference>
<dbReference type="KEGG" id="ehx:EMIHUDRAFT_75973"/>
<dbReference type="RefSeq" id="XP_005769078.1">
    <property type="nucleotide sequence ID" value="XM_005769021.1"/>
</dbReference>
<reference evidence="4" key="2">
    <citation type="submission" date="2024-10" db="UniProtKB">
        <authorList>
            <consortium name="EnsemblProtists"/>
        </authorList>
    </citation>
    <scope>IDENTIFICATION</scope>
</reference>
<dbReference type="HOGENOM" id="CLU_035750_9_3_1"/>
<evidence type="ECO:0000259" key="3">
    <source>
        <dbReference type="PROSITE" id="PS00388"/>
    </source>
</evidence>
<keyword evidence="1 2" id="KW-0647">Proteasome</keyword>
<evidence type="ECO:0000313" key="5">
    <source>
        <dbReference type="Proteomes" id="UP000013827"/>
    </source>
</evidence>
<comment type="subunit">
    <text evidence="2">The 26S proteasome consists of a 20S proteasome core and two 19S regulatory subunits.</text>
</comment>
<reference evidence="5" key="1">
    <citation type="journal article" date="2013" name="Nature">
        <title>Pan genome of the phytoplankton Emiliania underpins its global distribution.</title>
        <authorList>
            <person name="Read B.A."/>
            <person name="Kegel J."/>
            <person name="Klute M.J."/>
            <person name="Kuo A."/>
            <person name="Lefebvre S.C."/>
            <person name="Maumus F."/>
            <person name="Mayer C."/>
            <person name="Miller J."/>
            <person name="Monier A."/>
            <person name="Salamov A."/>
            <person name="Young J."/>
            <person name="Aguilar M."/>
            <person name="Claverie J.M."/>
            <person name="Frickenhaus S."/>
            <person name="Gonzalez K."/>
            <person name="Herman E.K."/>
            <person name="Lin Y.C."/>
            <person name="Napier J."/>
            <person name="Ogata H."/>
            <person name="Sarno A.F."/>
            <person name="Shmutz J."/>
            <person name="Schroeder D."/>
            <person name="de Vargas C."/>
            <person name="Verret F."/>
            <person name="von Dassow P."/>
            <person name="Valentin K."/>
            <person name="Van de Peer Y."/>
            <person name="Wheeler G."/>
            <person name="Dacks J.B."/>
            <person name="Delwiche C.F."/>
            <person name="Dyhrman S.T."/>
            <person name="Glockner G."/>
            <person name="John U."/>
            <person name="Richards T."/>
            <person name="Worden A.Z."/>
            <person name="Zhang X."/>
            <person name="Grigoriev I.V."/>
            <person name="Allen A.E."/>
            <person name="Bidle K."/>
            <person name="Borodovsky M."/>
            <person name="Bowler C."/>
            <person name="Brownlee C."/>
            <person name="Cock J.M."/>
            <person name="Elias M."/>
            <person name="Gladyshev V.N."/>
            <person name="Groth M."/>
            <person name="Guda C."/>
            <person name="Hadaegh A."/>
            <person name="Iglesias-Rodriguez M.D."/>
            <person name="Jenkins J."/>
            <person name="Jones B.M."/>
            <person name="Lawson T."/>
            <person name="Leese F."/>
            <person name="Lindquist E."/>
            <person name="Lobanov A."/>
            <person name="Lomsadze A."/>
            <person name="Malik S.B."/>
            <person name="Marsh M.E."/>
            <person name="Mackinder L."/>
            <person name="Mock T."/>
            <person name="Mueller-Roeber B."/>
            <person name="Pagarete A."/>
            <person name="Parker M."/>
            <person name="Probert I."/>
            <person name="Quesneville H."/>
            <person name="Raines C."/>
            <person name="Rensing S.A."/>
            <person name="Riano-Pachon D.M."/>
            <person name="Richier S."/>
            <person name="Rokitta S."/>
            <person name="Shiraiwa Y."/>
            <person name="Soanes D.M."/>
            <person name="van der Giezen M."/>
            <person name="Wahlund T.M."/>
            <person name="Williams B."/>
            <person name="Wilson W."/>
            <person name="Wolfe G."/>
            <person name="Wurch L.L."/>
        </authorList>
    </citation>
    <scope>NUCLEOTIDE SEQUENCE</scope>
</reference>
<dbReference type="Pfam" id="PF00227">
    <property type="entry name" value="Proteasome"/>
    <property type="match status" value="1"/>
</dbReference>
<comment type="similarity">
    <text evidence="2">Belongs to the peptidase T1A family.</text>
</comment>
<dbReference type="PROSITE" id="PS00388">
    <property type="entry name" value="PROTEASOME_ALPHA_1"/>
    <property type="match status" value="1"/>
</dbReference>
<dbReference type="SMART" id="SM00948">
    <property type="entry name" value="Proteasome_A_N"/>
    <property type="match status" value="1"/>
</dbReference>
<name>A0A0D3IZG4_EMIH1</name>
<dbReference type="InterPro" id="IPR000426">
    <property type="entry name" value="Proteasome_asu_N"/>
</dbReference>
<accession>A0A0D3IZG4</accession>
<dbReference type="EnsemblProtists" id="EOD16649">
    <property type="protein sequence ID" value="EOD16649"/>
    <property type="gene ID" value="EMIHUDRAFT_75973"/>
</dbReference>
<dbReference type="SUPFAM" id="SSF56235">
    <property type="entry name" value="N-terminal nucleophile aminohydrolases (Ntn hydrolases)"/>
    <property type="match status" value="1"/>
</dbReference>
<proteinExistence type="inferred from homology"/>
<dbReference type="Gene3D" id="3.60.20.10">
    <property type="entry name" value="Glutamine Phosphoribosylpyrophosphate, subunit 1, domain 1"/>
    <property type="match status" value="1"/>
</dbReference>
<keyword evidence="2" id="KW-0539">Nucleus</keyword>
<dbReference type="Pfam" id="PF10584">
    <property type="entry name" value="Proteasome_A_N"/>
    <property type="match status" value="1"/>
</dbReference>
<evidence type="ECO:0000256" key="2">
    <source>
        <dbReference type="RuleBase" id="RU000551"/>
    </source>
</evidence>
<dbReference type="STRING" id="2903.R1E6W7"/>